<dbReference type="GO" id="GO:0030515">
    <property type="term" value="F:snoRNA binding"/>
    <property type="evidence" value="ECO:0007669"/>
    <property type="project" value="TreeGrafter"/>
</dbReference>
<evidence type="ECO:0000313" key="3">
    <source>
        <dbReference type="Proteomes" id="UP000078046"/>
    </source>
</evidence>
<comment type="caution">
    <text evidence="2">The sequence shown here is derived from an EMBL/GenBank/DDBJ whole genome shotgun (WGS) entry which is preliminary data.</text>
</comment>
<evidence type="ECO:0000313" key="2">
    <source>
        <dbReference type="EMBL" id="OAF71214.1"/>
    </source>
</evidence>
<comment type="similarity">
    <text evidence="1">Belongs to the HEATR1/UTP10 family.</text>
</comment>
<comment type="subcellular location">
    <subcellularLocation>
        <location evidence="1">Nucleus</location>
        <location evidence="1">Nucleolus</location>
    </subcellularLocation>
</comment>
<dbReference type="InterPro" id="IPR040191">
    <property type="entry name" value="UTP10"/>
</dbReference>
<dbReference type="GO" id="GO:0000462">
    <property type="term" value="P:maturation of SSU-rRNA from tricistronic rRNA transcript (SSU-rRNA, 5.8S rRNA, LSU-rRNA)"/>
    <property type="evidence" value="ECO:0007669"/>
    <property type="project" value="TreeGrafter"/>
</dbReference>
<proteinExistence type="inferred from homology"/>
<dbReference type="GO" id="GO:0032040">
    <property type="term" value="C:small-subunit processome"/>
    <property type="evidence" value="ECO:0007669"/>
    <property type="project" value="TreeGrafter"/>
</dbReference>
<keyword evidence="1" id="KW-0687">Ribonucleoprotein</keyword>
<dbReference type="GO" id="GO:0034455">
    <property type="term" value="C:t-UTP complex"/>
    <property type="evidence" value="ECO:0007669"/>
    <property type="project" value="TreeGrafter"/>
</dbReference>
<accession>A0A177BCI3</accession>
<dbReference type="Proteomes" id="UP000078046">
    <property type="component" value="Unassembled WGS sequence"/>
</dbReference>
<dbReference type="SUPFAM" id="SSF48371">
    <property type="entry name" value="ARM repeat"/>
    <property type="match status" value="2"/>
</dbReference>
<keyword evidence="1" id="KW-0690">Ribosome biogenesis</keyword>
<protein>
    <recommendedName>
        <fullName evidence="1">HEAT repeat-containing protein 1</fullName>
    </recommendedName>
</protein>
<evidence type="ECO:0000256" key="1">
    <source>
        <dbReference type="RuleBase" id="RU367065"/>
    </source>
</evidence>
<keyword evidence="1" id="KW-0539">Nucleus</keyword>
<dbReference type="InterPro" id="IPR016024">
    <property type="entry name" value="ARM-type_fold"/>
</dbReference>
<reference evidence="2 3" key="1">
    <citation type="submission" date="2016-04" db="EMBL/GenBank/DDBJ databases">
        <title>The genome of Intoshia linei affirms orthonectids as highly simplified spiralians.</title>
        <authorList>
            <person name="Mikhailov K.V."/>
            <person name="Slusarev G.S."/>
            <person name="Nikitin M.A."/>
            <person name="Logacheva M.D."/>
            <person name="Penin A."/>
            <person name="Aleoshin V."/>
            <person name="Panchin Y.V."/>
        </authorList>
    </citation>
    <scope>NUCLEOTIDE SEQUENCE [LARGE SCALE GENOMIC DNA]</scope>
    <source>
        <strain evidence="2">Intl2013</strain>
        <tissue evidence="2">Whole animal</tissue>
    </source>
</reference>
<keyword evidence="3" id="KW-1185">Reference proteome</keyword>
<dbReference type="GO" id="GO:0045943">
    <property type="term" value="P:positive regulation of transcription by RNA polymerase I"/>
    <property type="evidence" value="ECO:0007669"/>
    <property type="project" value="TreeGrafter"/>
</dbReference>
<dbReference type="EMBL" id="LWCA01000070">
    <property type="protein sequence ID" value="OAF71214.1"/>
    <property type="molecule type" value="Genomic_DNA"/>
</dbReference>
<gene>
    <name evidence="2" type="ORF">A3Q56_00999</name>
</gene>
<name>A0A177BCI3_9BILA</name>
<dbReference type="GO" id="GO:0030686">
    <property type="term" value="C:90S preribosome"/>
    <property type="evidence" value="ECO:0007669"/>
    <property type="project" value="TreeGrafter"/>
</dbReference>
<sequence length="1978" mass="232820">MKQTTALSEQFKQLRDANIKSKLTKSLKVASFLFTKSDVGEIDRQSMFALGLDGFEELIKIDKYYEKYRLDLFSSLSIINERTILSIEVNEKLSKCIDEYLLTVSCYLPLTCVHKTIEWLIYRFYVHEMNRSATFLAFLPHHQSKIFIRCMQVLNLHGDFSWLKPLSKKGYMLEREFLINRCIQSVDFYLFILSPLEKIMDIIDSYNDSLNLFNKFKGYLKTLLAITCGIVSSKSKCEEIVRISLKFVSVCLNVTLKCANYQDGKAWNNDFYKETLNSACLVISISMSYYQFDVNNTKYLVSVLSRLSKNLNQKCNTQILCVAVILKTQKLSEIVKKNILDNLQQLPNLVDVVIDLKPQYDLSNLFKYLLINSLNFGNGEKKSLDLTLKIIKTVNFNETDLHEFSQHFTNFLENSLKQDNSNVNLILTILNEKYQGIFNEIYTKGFEVVNNFVMNNLSSSDAFLNNFLTHIGDDTSHFEHDFDLSTLIYIANLMHHFNDKSKTILDSKELTDRLLEYFKIYIEKFVETCQVQNSNSIIEMEQLVDAITKFPKNKMKFNFNYYVWKFKLVEIFFNIIMDKKCWHILNENSCTVKISLLFNLLDIEIFKNGLDSKNLLKFNSIYNNIFKILSYINDNCNFLKLKCIFSKSKKNENSLIAISKMLITIVSLNRVDLVINLENYFLFALINSTNHLIELPWIQYQNLLDFYLETCSKLKLKFKHHEPLNFEIFSFKPGKYCFQIAQFFIKKIDTLSSTEMFIFSKKIVGFIVKILNNDSDKKLYIAFMKLVINFKKSNKFIEIVLNVFLRHGLMYVNESFFFDMLVYILNALPESEKNKEPLKQLTDKNSESIQNFEMLEFSLFFIMLTNNTIIMSKILEKDYKFEIFKIMKKNVMGDFSFISKVLISKNFNDKCVNYINDLIINSDCKFVCENFHWIALLLENPHFNFNQNFVFTLCKNIEKLLLNEELMSLDNFIRFIPNLIYLLSLIYKCKINVHFDMLDDLMEKFLNYMYKHCKEMINMNCPIEDFKGFNLNLLLPVLIEKCEIFKWKHLYSVWMCCLILKCEPVGLVPFDYTKFVELISKFELTFNKSIDSTRKCAHFLSYSQLSKNQHVLNACQIYLDGTELYKNVKNFDQDEKLKKSENDSYTGNVQSFIKSDESHESSFKMFNFDFMHSLIKCLENAKNLEFTQGTAWTITSCFKSFYHTFQTDSCENSKKLNSYNYGSILELMFKLLFILEKKLTVQCVNCFITILMDIHLLFNEIKHVPDILEIYLMDIYKILFISYNKKSVKVYTMLIDSFFKNQIFTVLTCNTVSRILSHVVDNGGNDFNVYILWKMSIEHEILNYNDIRANFIIIWTRFAQINSYSPVLECYCQYLNDVNSNLKLQKCRIEDVEMIVRFWSSVLSNGKFLNFFKNNQAGVSEIVDKLINLPFENKIQIYSHIDDIVSDKLYQIVDKFIEIGQECNNDNMSTSHILVSYLDYFFHCTENDNFIEKQEIYLVAFNQSRFTNMSTIFQQISDIFLKSQQKKIKLNENTNLITVLESFIEFFDSNFNQTNNIENESICQYIIRTFENTKYYNPIFIHYVTFLQTFVKITSVNFLKFLKPCSNALNVFINVAKCDEMFLHFVSLFIGTLSSNLSKFFSQNLPNILNLIYNIQSTELVDSNIFNILKNTRNEIARNCSFDDYVYLCNHFLSNETFLQKNNNFKQVLVDFQRNVLVLHRFEEFQDLLNLQDLVRRIMDQITDPDLVQEAIMLLAKICLLMPKSKFAKFFETFFKSIKFNDSNDKFFFFLFCDFLADKLGDLFNVHFISIIPTIYDILNGSENLICKNNFKYFVPIFHLVSKCCICDVGNNFIIPQVFEQLGSMFIELIRVKFINHSLSKCIASLVFSLDNITERKKIVYNLMMQTQNTSEEIKLLCLNCLSEIISMLKQNFDVIIPECRQTIVELLEDDSEIVEQKSKTLVFEMEEYVGSFEKYLK</sequence>
<dbReference type="InterPro" id="IPR011989">
    <property type="entry name" value="ARM-like"/>
</dbReference>
<keyword evidence="1" id="KW-0698">rRNA processing</keyword>
<comment type="function">
    <text evidence="1">Involved in nucleolar processing of pre-18S ribosomal RNA.</text>
</comment>
<dbReference type="OrthoDB" id="31183at2759"/>
<organism evidence="2 3">
    <name type="scientific">Intoshia linei</name>
    <dbReference type="NCBI Taxonomy" id="1819745"/>
    <lineage>
        <taxon>Eukaryota</taxon>
        <taxon>Metazoa</taxon>
        <taxon>Spiralia</taxon>
        <taxon>Lophotrochozoa</taxon>
        <taxon>Mesozoa</taxon>
        <taxon>Orthonectida</taxon>
        <taxon>Rhopaluridae</taxon>
        <taxon>Intoshia</taxon>
    </lineage>
</organism>
<dbReference type="PANTHER" id="PTHR13457">
    <property type="entry name" value="BAP28"/>
    <property type="match status" value="1"/>
</dbReference>
<dbReference type="PANTHER" id="PTHR13457:SF1">
    <property type="entry name" value="HEAT REPEAT-CONTAINING PROTEIN 1"/>
    <property type="match status" value="1"/>
</dbReference>
<dbReference type="Gene3D" id="1.25.10.10">
    <property type="entry name" value="Leucine-rich Repeat Variant"/>
    <property type="match status" value="1"/>
</dbReference>